<dbReference type="AlphaFoldDB" id="A0A0D9WUY3"/>
<feature type="transmembrane region" description="Helical" evidence="2">
    <location>
        <begin position="42"/>
        <end position="61"/>
    </location>
</feature>
<evidence type="ECO:0000313" key="3">
    <source>
        <dbReference type="EnsemblPlants" id="LPERR07G01110.3"/>
    </source>
</evidence>
<sequence>MERQLRSNHISTVLQGWNIAVGIGDAHDFLRRRRGGQAGERSAFYVLTVAAGATAVAWPSLRPLLARRPPNPLGSPGCNGGPDLAASSTRSPSVDSHLPSVVGRPPPCVGWSGSGGGDAVGWGGGGCWGRRRRRWPMSGTTTATAWLSGRCCSMGGGGDSQGPAVASPMRPPEAEGRQYVIGSWAMVPEE</sequence>
<dbReference type="Gramene" id="LPERR07G01110.3">
    <property type="protein sequence ID" value="LPERR07G01110.3"/>
    <property type="gene ID" value="LPERR07G01110"/>
</dbReference>
<dbReference type="Proteomes" id="UP000032180">
    <property type="component" value="Chromosome 7"/>
</dbReference>
<evidence type="ECO:0000256" key="2">
    <source>
        <dbReference type="SAM" id="Phobius"/>
    </source>
</evidence>
<protein>
    <submittedName>
        <fullName evidence="3">Uncharacterized protein</fullName>
    </submittedName>
</protein>
<evidence type="ECO:0000256" key="1">
    <source>
        <dbReference type="SAM" id="MobiDB-lite"/>
    </source>
</evidence>
<keyword evidence="4" id="KW-1185">Reference proteome</keyword>
<reference evidence="4" key="2">
    <citation type="submission" date="2013-12" db="EMBL/GenBank/DDBJ databases">
        <authorList>
            <person name="Yu Y."/>
            <person name="Lee S."/>
            <person name="de Baynast K."/>
            <person name="Wissotski M."/>
            <person name="Liu L."/>
            <person name="Talag J."/>
            <person name="Goicoechea J."/>
            <person name="Angelova A."/>
            <person name="Jetty R."/>
            <person name="Kudrna D."/>
            <person name="Golser W."/>
            <person name="Rivera L."/>
            <person name="Zhang J."/>
            <person name="Wing R."/>
        </authorList>
    </citation>
    <scope>NUCLEOTIDE SEQUENCE</scope>
</reference>
<reference evidence="3 4" key="1">
    <citation type="submission" date="2012-08" db="EMBL/GenBank/DDBJ databases">
        <title>Oryza genome evolution.</title>
        <authorList>
            <person name="Wing R.A."/>
        </authorList>
    </citation>
    <scope>NUCLEOTIDE SEQUENCE</scope>
</reference>
<name>A0A0D9WUY3_9ORYZ</name>
<dbReference type="EnsemblPlants" id="LPERR07G01110.3">
    <property type="protein sequence ID" value="LPERR07G01110.3"/>
    <property type="gene ID" value="LPERR07G01110"/>
</dbReference>
<feature type="region of interest" description="Disordered" evidence="1">
    <location>
        <begin position="68"/>
        <end position="99"/>
    </location>
</feature>
<keyword evidence="2" id="KW-1133">Transmembrane helix</keyword>
<accession>A0A0D9WUY3</accession>
<proteinExistence type="predicted"/>
<organism evidence="3 4">
    <name type="scientific">Leersia perrieri</name>
    <dbReference type="NCBI Taxonomy" id="77586"/>
    <lineage>
        <taxon>Eukaryota</taxon>
        <taxon>Viridiplantae</taxon>
        <taxon>Streptophyta</taxon>
        <taxon>Embryophyta</taxon>
        <taxon>Tracheophyta</taxon>
        <taxon>Spermatophyta</taxon>
        <taxon>Magnoliopsida</taxon>
        <taxon>Liliopsida</taxon>
        <taxon>Poales</taxon>
        <taxon>Poaceae</taxon>
        <taxon>BOP clade</taxon>
        <taxon>Oryzoideae</taxon>
        <taxon>Oryzeae</taxon>
        <taxon>Oryzinae</taxon>
        <taxon>Leersia</taxon>
    </lineage>
</organism>
<dbReference type="HOGENOM" id="CLU_1498415_0_0_1"/>
<reference evidence="3" key="3">
    <citation type="submission" date="2015-04" db="UniProtKB">
        <authorList>
            <consortium name="EnsemblPlants"/>
        </authorList>
    </citation>
    <scope>IDENTIFICATION</scope>
</reference>
<evidence type="ECO:0000313" key="4">
    <source>
        <dbReference type="Proteomes" id="UP000032180"/>
    </source>
</evidence>
<keyword evidence="2" id="KW-0812">Transmembrane</keyword>
<keyword evidence="2" id="KW-0472">Membrane</keyword>